<dbReference type="Gramene" id="AUR62008770-RA">
    <property type="protein sequence ID" value="AUR62008770-RA:cds"/>
    <property type="gene ID" value="AUR62008770"/>
</dbReference>
<dbReference type="GO" id="GO:0016212">
    <property type="term" value="F:kynurenine-oxoglutarate transaminase activity"/>
    <property type="evidence" value="ECO:0007669"/>
    <property type="project" value="TreeGrafter"/>
</dbReference>
<accession>A0A803LA81</accession>
<comment type="cofactor">
    <cofactor evidence="1">
        <name>pyridoxal 5'-phosphate</name>
        <dbReference type="ChEBI" id="CHEBI:597326"/>
    </cofactor>
</comment>
<dbReference type="Pfam" id="PF00155">
    <property type="entry name" value="Aminotran_1_2"/>
    <property type="match status" value="1"/>
</dbReference>
<dbReference type="Gene3D" id="3.40.640.10">
    <property type="entry name" value="Type I PLP-dependent aspartate aminotransferase-like (Major domain)"/>
    <property type="match status" value="1"/>
</dbReference>
<evidence type="ECO:0000313" key="7">
    <source>
        <dbReference type="Proteomes" id="UP000596660"/>
    </source>
</evidence>
<dbReference type="PANTHER" id="PTHR43807">
    <property type="entry name" value="FI04487P"/>
    <property type="match status" value="1"/>
</dbReference>
<dbReference type="OMA" id="MTRINGG"/>
<keyword evidence="2" id="KW-0032">Aminotransferase</keyword>
<proteinExistence type="predicted"/>
<sequence>MEEKLSSFAKSSTPSPIQQLSHLAQRCNAINLAEGFPDFPAPSHIKNAAVSAINSDFNQYSLRLLALEVNMLYTEVSFASELIRIVYKAVLRYSLYEQEICDYVAKNMKDMHGMDIDPATDIVICCGQTEAFAAAMFALIDRGDEVIVLDPSYETYESCISMAGGVPVFVPLDPPYWTLDPEKLMKACTSKTKAIVLNSPHNPTGKVFGVDELDIIAEACQKWDCLAVTDEVYEYITYDNERHISLASLPGMQERTIITSSLSKTYCVTGWRIGWAIAPACIADAIRNIHIRLTDSAPAPFQEAALVALQSPPEYYESLRTDFESRRDFIAELLSGIGFQTEFKPQGSFFMFTELPKDYSNCDIDFVEELIKQAGVVAVPGCGFFHTKRPPDGYQRRYIRFAFCKSSQTLIAALRRISALLNSSGHLKLFHSENDPETVL</sequence>
<dbReference type="GO" id="GO:0030170">
    <property type="term" value="F:pyridoxal phosphate binding"/>
    <property type="evidence" value="ECO:0007669"/>
    <property type="project" value="InterPro"/>
</dbReference>
<evidence type="ECO:0000259" key="5">
    <source>
        <dbReference type="Pfam" id="PF00155"/>
    </source>
</evidence>
<dbReference type="FunFam" id="3.40.640.10:FF:000086">
    <property type="entry name" value="Kynurenine--oxoglutarate transaminase 1"/>
    <property type="match status" value="1"/>
</dbReference>
<organism evidence="6 7">
    <name type="scientific">Chenopodium quinoa</name>
    <name type="common">Quinoa</name>
    <dbReference type="NCBI Taxonomy" id="63459"/>
    <lineage>
        <taxon>Eukaryota</taxon>
        <taxon>Viridiplantae</taxon>
        <taxon>Streptophyta</taxon>
        <taxon>Embryophyta</taxon>
        <taxon>Tracheophyta</taxon>
        <taxon>Spermatophyta</taxon>
        <taxon>Magnoliopsida</taxon>
        <taxon>eudicotyledons</taxon>
        <taxon>Gunneridae</taxon>
        <taxon>Pentapetalae</taxon>
        <taxon>Caryophyllales</taxon>
        <taxon>Chenopodiaceae</taxon>
        <taxon>Chenopodioideae</taxon>
        <taxon>Atripliceae</taxon>
        <taxon>Chenopodium</taxon>
    </lineage>
</organism>
<dbReference type="PANTHER" id="PTHR43807:SF12">
    <property type="entry name" value="AMINOTRANSFERASE, CLASSES I AND II FAMILY PROTEIN, EXPRESSED"/>
    <property type="match status" value="1"/>
</dbReference>
<evidence type="ECO:0000256" key="2">
    <source>
        <dbReference type="ARBA" id="ARBA00022576"/>
    </source>
</evidence>
<evidence type="ECO:0000256" key="3">
    <source>
        <dbReference type="ARBA" id="ARBA00022679"/>
    </source>
</evidence>
<dbReference type="FunFam" id="3.90.1150.10:FF:000096">
    <property type="entry name" value="ATP-binding cassette sub-family A member 3-like Protein"/>
    <property type="match status" value="1"/>
</dbReference>
<reference evidence="6" key="2">
    <citation type="submission" date="2021-03" db="UniProtKB">
        <authorList>
            <consortium name="EnsemblPlants"/>
        </authorList>
    </citation>
    <scope>IDENTIFICATION</scope>
</reference>
<reference evidence="6" key="1">
    <citation type="journal article" date="2017" name="Nature">
        <title>The genome of Chenopodium quinoa.</title>
        <authorList>
            <person name="Jarvis D.E."/>
            <person name="Ho Y.S."/>
            <person name="Lightfoot D.J."/>
            <person name="Schmoeckel S.M."/>
            <person name="Li B."/>
            <person name="Borm T.J.A."/>
            <person name="Ohyanagi H."/>
            <person name="Mineta K."/>
            <person name="Michell C.T."/>
            <person name="Saber N."/>
            <person name="Kharbatia N.M."/>
            <person name="Rupper R.R."/>
            <person name="Sharp A.R."/>
            <person name="Dally N."/>
            <person name="Boughton B.A."/>
            <person name="Woo Y.H."/>
            <person name="Gao G."/>
            <person name="Schijlen E.G.W.M."/>
            <person name="Guo X."/>
            <person name="Momin A.A."/>
            <person name="Negrao S."/>
            <person name="Al-Babili S."/>
            <person name="Gehring C."/>
            <person name="Roessner U."/>
            <person name="Jung C."/>
            <person name="Murphy K."/>
            <person name="Arold S.T."/>
            <person name="Gojobori T."/>
            <person name="van der Linden C.G."/>
            <person name="van Loo E.N."/>
            <person name="Jellen E.N."/>
            <person name="Maughan P.J."/>
            <person name="Tester M."/>
        </authorList>
    </citation>
    <scope>NUCLEOTIDE SEQUENCE [LARGE SCALE GENOMIC DNA]</scope>
    <source>
        <strain evidence="6">cv. PI 614886</strain>
    </source>
</reference>
<dbReference type="Proteomes" id="UP000596660">
    <property type="component" value="Unplaced"/>
</dbReference>
<evidence type="ECO:0000256" key="4">
    <source>
        <dbReference type="ARBA" id="ARBA00022898"/>
    </source>
</evidence>
<evidence type="ECO:0000256" key="1">
    <source>
        <dbReference type="ARBA" id="ARBA00001933"/>
    </source>
</evidence>
<dbReference type="EnsemblPlants" id="AUR62008770-RA">
    <property type="protein sequence ID" value="AUR62008770-RA:cds"/>
    <property type="gene ID" value="AUR62008770"/>
</dbReference>
<dbReference type="InterPro" id="IPR004839">
    <property type="entry name" value="Aminotransferase_I/II_large"/>
</dbReference>
<dbReference type="SUPFAM" id="SSF53383">
    <property type="entry name" value="PLP-dependent transferases"/>
    <property type="match status" value="1"/>
</dbReference>
<dbReference type="GO" id="GO:0005737">
    <property type="term" value="C:cytoplasm"/>
    <property type="evidence" value="ECO:0007669"/>
    <property type="project" value="TreeGrafter"/>
</dbReference>
<feature type="domain" description="Aminotransferase class I/classII large" evidence="5">
    <location>
        <begin position="98"/>
        <end position="415"/>
    </location>
</feature>
<name>A0A803LA81_CHEQI</name>
<dbReference type="InterPro" id="IPR015424">
    <property type="entry name" value="PyrdxlP-dep_Trfase"/>
</dbReference>
<dbReference type="InterPro" id="IPR015421">
    <property type="entry name" value="PyrdxlP-dep_Trfase_major"/>
</dbReference>
<protein>
    <recommendedName>
        <fullName evidence="5">Aminotransferase class I/classII large domain-containing protein</fullName>
    </recommendedName>
</protein>
<dbReference type="Gene3D" id="3.90.1150.10">
    <property type="entry name" value="Aspartate Aminotransferase, domain 1"/>
    <property type="match status" value="2"/>
</dbReference>
<dbReference type="InterPro" id="IPR015422">
    <property type="entry name" value="PyrdxlP-dep_Trfase_small"/>
</dbReference>
<dbReference type="AlphaFoldDB" id="A0A803LA81"/>
<keyword evidence="7" id="KW-1185">Reference proteome</keyword>
<dbReference type="InterPro" id="IPR051326">
    <property type="entry name" value="Kynurenine-oxoglutarate_AT"/>
</dbReference>
<evidence type="ECO:0000313" key="6">
    <source>
        <dbReference type="EnsemblPlants" id="AUR62008770-RA:cds"/>
    </source>
</evidence>
<dbReference type="CDD" id="cd00609">
    <property type="entry name" value="AAT_like"/>
    <property type="match status" value="1"/>
</dbReference>
<keyword evidence="4" id="KW-0663">Pyridoxal phosphate</keyword>
<keyword evidence="3" id="KW-0808">Transferase</keyword>